<organism evidence="2 3">
    <name type="scientific">Anaeramoeba flamelloides</name>
    <dbReference type="NCBI Taxonomy" id="1746091"/>
    <lineage>
        <taxon>Eukaryota</taxon>
        <taxon>Metamonada</taxon>
        <taxon>Anaeramoebidae</taxon>
        <taxon>Anaeramoeba</taxon>
    </lineage>
</organism>
<dbReference type="SMART" id="SM00268">
    <property type="entry name" value="ACTIN"/>
    <property type="match status" value="2"/>
</dbReference>
<dbReference type="Gene3D" id="3.30.420.40">
    <property type="match status" value="4"/>
</dbReference>
<accession>A0AAV7Z7D2</accession>
<dbReference type="Gene3D" id="3.90.640.10">
    <property type="entry name" value="Actin, Chain A, domain 4"/>
    <property type="match status" value="2"/>
</dbReference>
<gene>
    <name evidence="2" type="ORF">M0812_18289</name>
</gene>
<evidence type="ECO:0000313" key="2">
    <source>
        <dbReference type="EMBL" id="KAJ3436232.1"/>
    </source>
</evidence>
<dbReference type="InterPro" id="IPR043129">
    <property type="entry name" value="ATPase_NBD"/>
</dbReference>
<reference evidence="2" key="1">
    <citation type="submission" date="2022-08" db="EMBL/GenBank/DDBJ databases">
        <title>Novel sulphate-reducing endosymbionts in the free-living metamonad Anaeramoeba.</title>
        <authorList>
            <person name="Jerlstrom-Hultqvist J."/>
            <person name="Cepicka I."/>
            <person name="Gallot-Lavallee L."/>
            <person name="Salas-Leiva D."/>
            <person name="Curtis B.A."/>
            <person name="Zahonova K."/>
            <person name="Pipaliya S."/>
            <person name="Dacks J."/>
            <person name="Roger A.J."/>
        </authorList>
    </citation>
    <scope>NUCLEOTIDE SEQUENCE</scope>
    <source>
        <strain evidence="2">Busselton2</strain>
    </source>
</reference>
<sequence length="795" mass="91187">MTTYEPIEQPILIDLGSDTCKVGFSGANECTVIPSIQGESLYENVFPVNDLPTRFVSLEATNLLGALKISSVMENNKFNDWEGLERLYSFIFENQLKISNVNEHSLIQPLSRRILQSDFEVLNEILFEKFSIPALHFPDPLNCITNNYQTQTGVVIDCGYSNVRICSIIDRVPNVGSEVFLPYGGKHLNDHLKNLLTKRGYYFQKSTHRKNIFDYIKKKGCFVSQNYETDYYNSWTSSSLEVNLSICGFKIICIGEERFNCPELLFQPKKYMYNATPLPQSIVDCIDSSTQNKALKEELYRNIILTGGSVNFPGFTKRLESEVDTLIKKNYQTKVISKKNPHLDVWYGASSLTHSNNFNSYWLTNEYYQENGVPSREKNLSNFEDYQNSETRTKFQEKEKTEQLELNTDHLFKGFFEFIADYDENSLVIDFGSLYTKFVLSSSTEEQNKILSCYGYSIKDKLENGDNFKPIFGNSLTSNSDYEYRIFRLIKNGVIKNLKLFKLFLKHIFERELEVNAEGLTVIVTVPCQQPKIFLKQIANILFNDFNIANLKFVAQPFLSLLNNNSDTGIVLDIGDKITQCVPFYKGYVIKNAIRKIKLGGNDINQNMENMLLNNGTEFKSFYERVILLNDVKENFCYFSKDFDEDRYILSVEKKEEEIDLLNGKTINLPNLVPVASEALIRPLVVGKNIENLDDLCYKVIMACDISIRNELANNIIISGGTSNLKDFETNIKEYLVALLPAKTAVRIIKNENRQFNSLLGGLNLVTHKNSNLNLISKKEFIKNPSIIYQKSILF</sequence>
<protein>
    <submittedName>
        <fullName evidence="2">Actin-5c-related</fullName>
    </submittedName>
</protein>
<dbReference type="AlphaFoldDB" id="A0AAV7Z7D2"/>
<comment type="caution">
    <text evidence="2">The sequence shown here is derived from an EMBL/GenBank/DDBJ whole genome shotgun (WGS) entry which is preliminary data.</text>
</comment>
<evidence type="ECO:0000256" key="1">
    <source>
        <dbReference type="RuleBase" id="RU000487"/>
    </source>
</evidence>
<comment type="similarity">
    <text evidence="1">Belongs to the actin family.</text>
</comment>
<dbReference type="InterPro" id="IPR004000">
    <property type="entry name" value="Actin"/>
</dbReference>
<dbReference type="Proteomes" id="UP001146793">
    <property type="component" value="Unassembled WGS sequence"/>
</dbReference>
<dbReference type="SUPFAM" id="SSF53067">
    <property type="entry name" value="Actin-like ATPase domain"/>
    <property type="match status" value="4"/>
</dbReference>
<name>A0AAV7Z7D2_9EUKA</name>
<proteinExistence type="inferred from homology"/>
<dbReference type="PANTHER" id="PTHR11937">
    <property type="entry name" value="ACTIN"/>
    <property type="match status" value="1"/>
</dbReference>
<dbReference type="Pfam" id="PF00022">
    <property type="entry name" value="Actin"/>
    <property type="match status" value="2"/>
</dbReference>
<evidence type="ECO:0000313" key="3">
    <source>
        <dbReference type="Proteomes" id="UP001146793"/>
    </source>
</evidence>
<dbReference type="EMBL" id="JANTQA010000036">
    <property type="protein sequence ID" value="KAJ3436232.1"/>
    <property type="molecule type" value="Genomic_DNA"/>
</dbReference>